<dbReference type="PRINTS" id="PR00260">
    <property type="entry name" value="CHEMTRNSDUCR"/>
</dbReference>
<evidence type="ECO:0000256" key="4">
    <source>
        <dbReference type="ARBA" id="ARBA00023224"/>
    </source>
</evidence>
<protein>
    <submittedName>
        <fullName evidence="10">Methyl-accepting chemotaxis protein</fullName>
    </submittedName>
</protein>
<organism evidence="10 11">
    <name type="scientific">Cohnella soli</name>
    <dbReference type="NCBI Taxonomy" id="425005"/>
    <lineage>
        <taxon>Bacteria</taxon>
        <taxon>Bacillati</taxon>
        <taxon>Bacillota</taxon>
        <taxon>Bacilli</taxon>
        <taxon>Bacillales</taxon>
        <taxon>Paenibacillaceae</taxon>
        <taxon>Cohnella</taxon>
    </lineage>
</organism>
<gene>
    <name evidence="10" type="ORF">ACFPOF_12070</name>
</gene>
<dbReference type="InterPro" id="IPR003660">
    <property type="entry name" value="HAMP_dom"/>
</dbReference>
<feature type="transmembrane region" description="Helical" evidence="7">
    <location>
        <begin position="201"/>
        <end position="223"/>
    </location>
</feature>
<dbReference type="Pfam" id="PF00672">
    <property type="entry name" value="HAMP"/>
    <property type="match status" value="1"/>
</dbReference>
<comment type="caution">
    <text evidence="10">The sequence shown here is derived from an EMBL/GenBank/DDBJ whole genome shotgun (WGS) entry which is preliminary data.</text>
</comment>
<dbReference type="Gene3D" id="1.10.287.950">
    <property type="entry name" value="Methyl-accepting chemotaxis protein"/>
    <property type="match status" value="1"/>
</dbReference>
<evidence type="ECO:0000256" key="1">
    <source>
        <dbReference type="ARBA" id="ARBA00004236"/>
    </source>
</evidence>
<dbReference type="CDD" id="cd11386">
    <property type="entry name" value="MCP_signal"/>
    <property type="match status" value="1"/>
</dbReference>
<dbReference type="InterPro" id="IPR004089">
    <property type="entry name" value="MCPsignal_dom"/>
</dbReference>
<keyword evidence="2" id="KW-1003">Cell membrane</keyword>
<dbReference type="PANTHER" id="PTHR32089:SF114">
    <property type="entry name" value="METHYL-ACCEPTING CHEMOTAXIS PROTEIN MCPB"/>
    <property type="match status" value="1"/>
</dbReference>
<keyword evidence="3 7" id="KW-0472">Membrane</keyword>
<feature type="domain" description="HAMP" evidence="9">
    <location>
        <begin position="225"/>
        <end position="276"/>
    </location>
</feature>
<accession>A0ABW0HQT7</accession>
<dbReference type="SUPFAM" id="SSF58104">
    <property type="entry name" value="Methyl-accepting chemotaxis protein (MCP) signaling domain"/>
    <property type="match status" value="1"/>
</dbReference>
<evidence type="ECO:0000256" key="6">
    <source>
        <dbReference type="PROSITE-ProRule" id="PRU00284"/>
    </source>
</evidence>
<comment type="subcellular location">
    <subcellularLocation>
        <location evidence="1">Cell membrane</location>
    </subcellularLocation>
</comment>
<comment type="similarity">
    <text evidence="5">Belongs to the methyl-accepting chemotaxis (MCP) protein family.</text>
</comment>
<dbReference type="SMART" id="SM00304">
    <property type="entry name" value="HAMP"/>
    <property type="match status" value="1"/>
</dbReference>
<dbReference type="SMART" id="SM00283">
    <property type="entry name" value="MA"/>
    <property type="match status" value="1"/>
</dbReference>
<dbReference type="CDD" id="cd06225">
    <property type="entry name" value="HAMP"/>
    <property type="match status" value="1"/>
</dbReference>
<feature type="domain" description="Methyl-accepting transducer" evidence="8">
    <location>
        <begin position="295"/>
        <end position="531"/>
    </location>
</feature>
<evidence type="ECO:0000313" key="11">
    <source>
        <dbReference type="Proteomes" id="UP001596113"/>
    </source>
</evidence>
<feature type="transmembrane region" description="Helical" evidence="7">
    <location>
        <begin position="14"/>
        <end position="35"/>
    </location>
</feature>
<dbReference type="Proteomes" id="UP001596113">
    <property type="component" value="Unassembled WGS sequence"/>
</dbReference>
<evidence type="ECO:0000256" key="2">
    <source>
        <dbReference type="ARBA" id="ARBA00022475"/>
    </source>
</evidence>
<dbReference type="Pfam" id="PF00015">
    <property type="entry name" value="MCPsignal"/>
    <property type="match status" value="1"/>
</dbReference>
<dbReference type="RefSeq" id="WP_378133139.1">
    <property type="nucleotide sequence ID" value="NZ_JBHSMI010000023.1"/>
</dbReference>
<dbReference type="PANTHER" id="PTHR32089">
    <property type="entry name" value="METHYL-ACCEPTING CHEMOTAXIS PROTEIN MCPB"/>
    <property type="match status" value="1"/>
</dbReference>
<evidence type="ECO:0000256" key="7">
    <source>
        <dbReference type="SAM" id="Phobius"/>
    </source>
</evidence>
<evidence type="ECO:0000256" key="5">
    <source>
        <dbReference type="ARBA" id="ARBA00029447"/>
    </source>
</evidence>
<dbReference type="Gene3D" id="6.10.340.10">
    <property type="match status" value="1"/>
</dbReference>
<reference evidence="11" key="1">
    <citation type="journal article" date="2019" name="Int. J. Syst. Evol. Microbiol.">
        <title>The Global Catalogue of Microorganisms (GCM) 10K type strain sequencing project: providing services to taxonomists for standard genome sequencing and annotation.</title>
        <authorList>
            <consortium name="The Broad Institute Genomics Platform"/>
            <consortium name="The Broad Institute Genome Sequencing Center for Infectious Disease"/>
            <person name="Wu L."/>
            <person name="Ma J."/>
        </authorList>
    </citation>
    <scope>NUCLEOTIDE SEQUENCE [LARGE SCALE GENOMIC DNA]</scope>
    <source>
        <strain evidence="11">CGMCC 1.18575</strain>
    </source>
</reference>
<dbReference type="InterPro" id="IPR004090">
    <property type="entry name" value="Chemotax_Me-accpt_rcpt"/>
</dbReference>
<proteinExistence type="inferred from homology"/>
<keyword evidence="4 6" id="KW-0807">Transducer</keyword>
<keyword evidence="7" id="KW-1133">Transmembrane helix</keyword>
<evidence type="ECO:0000313" key="10">
    <source>
        <dbReference type="EMBL" id="MFC5403469.1"/>
    </source>
</evidence>
<sequence length="585" mass="63383">MNKLMKLSFFAKNLLLSFINIILIGAALIFSAYLIEKNILVDQLHGQIKVVTENWAKGIDADKIRKAMDEKSYKGPVQTELRAYLDEVNKNNPNIAQAYVFGTELKDGNQTSIAAMPTSLEQAFEEAKLNVGDMYEQPQTVADALASMLKSGKPTFTSFYSDDFGTWTTIAYPIKDANGQTFAYFAVDVDASAVPKGLDKLLTSGIVILLLFLAVILCIQYFVSRQTLKPIKELMRGIEQVSEGNLDVKLRTGNSDLGMLNDKFNSMVGRINDTMAKVQIASQSLTVSARELYAISDKNSDNAETITASMKEITDGVVTQEQAAVDGARAMAEMATVIQNIAANSAKVADEATEMEHISLDGNKIVRQMSSQMGQIEEFVSQTTNAVRMLNGRSQEIENIVSLITGIASQTNLLALNAAIEAARVGEQGKGFAVVAGEVRKLAEQSEQSANQITDLIKDIQSEIHTAVQAMEQGTSEVKIGQEIAADAERMFGGILRATQTVTQQIQEVSSATEQMSAGTEELTATSAELSASAGVTAANSAKIAASIEEQKQSMRSIVESSTGLTTMSAELQQLVERFKVQRKN</sequence>
<name>A0ABW0HQT7_9BACL</name>
<keyword evidence="7" id="KW-0812">Transmembrane</keyword>
<dbReference type="PROSITE" id="PS50885">
    <property type="entry name" value="HAMP"/>
    <property type="match status" value="1"/>
</dbReference>
<evidence type="ECO:0000259" key="9">
    <source>
        <dbReference type="PROSITE" id="PS50885"/>
    </source>
</evidence>
<keyword evidence="11" id="KW-1185">Reference proteome</keyword>
<evidence type="ECO:0000259" key="8">
    <source>
        <dbReference type="PROSITE" id="PS50111"/>
    </source>
</evidence>
<dbReference type="PROSITE" id="PS50111">
    <property type="entry name" value="CHEMOTAXIS_TRANSDUC_2"/>
    <property type="match status" value="1"/>
</dbReference>
<evidence type="ECO:0000256" key="3">
    <source>
        <dbReference type="ARBA" id="ARBA00023136"/>
    </source>
</evidence>
<dbReference type="EMBL" id="JBHSMI010000023">
    <property type="protein sequence ID" value="MFC5403469.1"/>
    <property type="molecule type" value="Genomic_DNA"/>
</dbReference>